<keyword evidence="2" id="KW-1185">Reference proteome</keyword>
<gene>
    <name evidence="1" type="ORF">LC087_19490</name>
</gene>
<sequence length="42" mass="4784">MVKQVGDTFMVEELDENGNLIEVEYQVVEVQENATISQKVLD</sequence>
<reference evidence="1 2" key="1">
    <citation type="submission" date="2023-06" db="EMBL/GenBank/DDBJ databases">
        <title>Five Gram-positive bacteria isolated from mangrove sediments in Shenzhen, Guangdong, China.</title>
        <authorList>
            <person name="Yu S."/>
            <person name="Zheng W."/>
            <person name="Huang Y."/>
        </authorList>
    </citation>
    <scope>NUCLEOTIDE SEQUENCE [LARGE SCALE GENOMIC DNA]</scope>
    <source>
        <strain evidence="1 2">SaN35-3</strain>
        <plasmid evidence="1 2">unnamed2</plasmid>
    </source>
</reference>
<dbReference type="RefSeq" id="WP_264189926.1">
    <property type="nucleotide sequence ID" value="NZ_CP129015.1"/>
</dbReference>
<evidence type="ECO:0000313" key="1">
    <source>
        <dbReference type="EMBL" id="WLR44485.1"/>
    </source>
</evidence>
<dbReference type="Proteomes" id="UP001197974">
    <property type="component" value="Plasmid unnamed2"/>
</dbReference>
<evidence type="ECO:0000313" key="2">
    <source>
        <dbReference type="Proteomes" id="UP001197974"/>
    </source>
</evidence>
<proteinExistence type="predicted"/>
<geneLocation type="plasmid" evidence="1 2">
    <name>unnamed2</name>
</geneLocation>
<protein>
    <recommendedName>
        <fullName evidence="3">DUF2187 domain-containing protein</fullName>
    </recommendedName>
</protein>
<keyword evidence="1" id="KW-0614">Plasmid</keyword>
<dbReference type="EMBL" id="CP129015">
    <property type="protein sequence ID" value="WLR44485.1"/>
    <property type="molecule type" value="Genomic_DNA"/>
</dbReference>
<evidence type="ECO:0008006" key="3">
    <source>
        <dbReference type="Google" id="ProtNLM"/>
    </source>
</evidence>
<name>A0ABY9JYQ2_9BACI</name>
<accession>A0ABY9JYQ2</accession>
<organism evidence="1 2">
    <name type="scientific">Bacillus carboniphilus</name>
    <dbReference type="NCBI Taxonomy" id="86663"/>
    <lineage>
        <taxon>Bacteria</taxon>
        <taxon>Bacillati</taxon>
        <taxon>Bacillota</taxon>
        <taxon>Bacilli</taxon>
        <taxon>Bacillales</taxon>
        <taxon>Bacillaceae</taxon>
        <taxon>Bacillus</taxon>
    </lineage>
</organism>